<feature type="compositionally biased region" description="Basic and acidic residues" evidence="2">
    <location>
        <begin position="296"/>
        <end position="314"/>
    </location>
</feature>
<feature type="region of interest" description="Disordered" evidence="2">
    <location>
        <begin position="273"/>
        <end position="401"/>
    </location>
</feature>
<gene>
    <name evidence="3" type="ORF">CC1G_14338</name>
</gene>
<dbReference type="OrthoDB" id="3237202at2759"/>
<dbReference type="HOGENOM" id="CLU_425782_0_0_1"/>
<evidence type="ECO:0000313" key="4">
    <source>
        <dbReference type="Proteomes" id="UP000001861"/>
    </source>
</evidence>
<dbReference type="GeneID" id="9378749"/>
<evidence type="ECO:0000256" key="2">
    <source>
        <dbReference type="SAM" id="MobiDB-lite"/>
    </source>
</evidence>
<feature type="region of interest" description="Disordered" evidence="2">
    <location>
        <begin position="162"/>
        <end position="212"/>
    </location>
</feature>
<dbReference type="AlphaFoldDB" id="D6RLX5"/>
<comment type="caution">
    <text evidence="3">The sequence shown here is derived from an EMBL/GenBank/DDBJ whole genome shotgun (WGS) entry which is preliminary data.</text>
</comment>
<feature type="compositionally biased region" description="Acidic residues" evidence="2">
    <location>
        <begin position="168"/>
        <end position="178"/>
    </location>
</feature>
<dbReference type="InParanoid" id="D6RLX5"/>
<dbReference type="EMBL" id="AACS02000004">
    <property type="protein sequence ID" value="EFI27846.1"/>
    <property type="molecule type" value="Genomic_DNA"/>
</dbReference>
<evidence type="ECO:0000256" key="1">
    <source>
        <dbReference type="SAM" id="Coils"/>
    </source>
</evidence>
<accession>D6RLX5</accession>
<keyword evidence="4" id="KW-1185">Reference proteome</keyword>
<proteinExistence type="predicted"/>
<dbReference type="KEGG" id="cci:CC1G_14338"/>
<feature type="compositionally biased region" description="Basic and acidic residues" evidence="2">
    <location>
        <begin position="564"/>
        <end position="576"/>
    </location>
</feature>
<name>D6RLX5_COPC7</name>
<feature type="region of interest" description="Disordered" evidence="2">
    <location>
        <begin position="537"/>
        <end position="576"/>
    </location>
</feature>
<feature type="compositionally biased region" description="Low complexity" evidence="2">
    <location>
        <begin position="550"/>
        <end position="560"/>
    </location>
</feature>
<dbReference type="RefSeq" id="XP_002911340.1">
    <property type="nucleotide sequence ID" value="XM_002911294.1"/>
</dbReference>
<feature type="region of interest" description="Disordered" evidence="2">
    <location>
        <begin position="447"/>
        <end position="478"/>
    </location>
</feature>
<keyword evidence="1" id="KW-0175">Coiled coil</keyword>
<reference evidence="3 4" key="1">
    <citation type="journal article" date="2010" name="Proc. Natl. Acad. Sci. U.S.A.">
        <title>Insights into evolution of multicellular fungi from the assembled chromosomes of the mushroom Coprinopsis cinerea (Coprinus cinereus).</title>
        <authorList>
            <person name="Stajich J.E."/>
            <person name="Wilke S.K."/>
            <person name="Ahren D."/>
            <person name="Au C.H."/>
            <person name="Birren B.W."/>
            <person name="Borodovsky M."/>
            <person name="Burns C."/>
            <person name="Canback B."/>
            <person name="Casselton L.A."/>
            <person name="Cheng C.K."/>
            <person name="Deng J."/>
            <person name="Dietrich F.S."/>
            <person name="Fargo D.C."/>
            <person name="Farman M.L."/>
            <person name="Gathman A.C."/>
            <person name="Goldberg J."/>
            <person name="Guigo R."/>
            <person name="Hoegger P.J."/>
            <person name="Hooker J.B."/>
            <person name="Huggins A."/>
            <person name="James T.Y."/>
            <person name="Kamada T."/>
            <person name="Kilaru S."/>
            <person name="Kodira C."/>
            <person name="Kues U."/>
            <person name="Kupfer D."/>
            <person name="Kwan H.S."/>
            <person name="Lomsadze A."/>
            <person name="Li W."/>
            <person name="Lilly W.W."/>
            <person name="Ma L.J."/>
            <person name="Mackey A.J."/>
            <person name="Manning G."/>
            <person name="Martin F."/>
            <person name="Muraguchi H."/>
            <person name="Natvig D.O."/>
            <person name="Palmerini H."/>
            <person name="Ramesh M.A."/>
            <person name="Rehmeyer C.J."/>
            <person name="Roe B.A."/>
            <person name="Shenoy N."/>
            <person name="Stanke M."/>
            <person name="Ter-Hovhannisyan V."/>
            <person name="Tunlid A."/>
            <person name="Velagapudi R."/>
            <person name="Vision T.J."/>
            <person name="Zeng Q."/>
            <person name="Zolan M.E."/>
            <person name="Pukkila P.J."/>
        </authorList>
    </citation>
    <scope>NUCLEOTIDE SEQUENCE [LARGE SCALE GENOMIC DNA]</scope>
    <source>
        <strain evidence="4">Okayama-7 / 130 / ATCC MYA-4618 / FGSC 9003</strain>
    </source>
</reference>
<feature type="compositionally biased region" description="Low complexity" evidence="2">
    <location>
        <begin position="350"/>
        <end position="361"/>
    </location>
</feature>
<dbReference type="Proteomes" id="UP000001861">
    <property type="component" value="Unassembled WGS sequence"/>
</dbReference>
<organism evidence="3 4">
    <name type="scientific">Coprinopsis cinerea (strain Okayama-7 / 130 / ATCC MYA-4618 / FGSC 9003)</name>
    <name type="common">Inky cap fungus</name>
    <name type="synonym">Hormographiella aspergillata</name>
    <dbReference type="NCBI Taxonomy" id="240176"/>
    <lineage>
        <taxon>Eukaryota</taxon>
        <taxon>Fungi</taxon>
        <taxon>Dikarya</taxon>
        <taxon>Basidiomycota</taxon>
        <taxon>Agaricomycotina</taxon>
        <taxon>Agaricomycetes</taxon>
        <taxon>Agaricomycetidae</taxon>
        <taxon>Agaricales</taxon>
        <taxon>Agaricineae</taxon>
        <taxon>Psathyrellaceae</taxon>
        <taxon>Coprinopsis</taxon>
    </lineage>
</organism>
<feature type="coiled-coil region" evidence="1">
    <location>
        <begin position="481"/>
        <end position="508"/>
    </location>
</feature>
<evidence type="ECO:0000313" key="3">
    <source>
        <dbReference type="EMBL" id="EFI27846.1"/>
    </source>
</evidence>
<sequence>MVRHAGFSAWITCMGKALDEYDVQVKDVDGHPEVRCYVPYFRVYWRDLVFDEEKRGSSIGYLTLDGWDGGQGVIIPPWLKPRRPYPVRCRSSLPFHATATEPYQKITRSDGCRLRFIKVQRSDDKEWPARKEHVECDECESVGEIRLSIERISDTYVRTVRTKQSVEESNDDEEEDDDGAHRSHVHGYRIGLEELEPRSPSPPSEGDSKKYPIAISKEEYSFSVEEPIVTFVFMYRPKGPLALPPSILQYRPNLFALSHPELLRKYKKALRPSIPVDKGKGRDATPTSDDSDPDEDHPSDAWDKWEAEFWGKDGDQDDDDSENGDQLQSVNGEEGVERLQGEPMDVSDFTPPDATPHTDTTIPHKRPRADSMESMYVFDSEVQHPQRSSEPPRPSVTGVSAARYTPDDVVSPAHEVEHEGTASRLVDATSSLAALVSIGADQHTLTGTPAIKVENDDEEEEKPDVSAGSSGYLSEIAPPMVNELDRGLHDLRRKLQRAKEDLAEREVERTYLRKLLDTSRESRVRSAKRIKLEAQVKLEEGEGMGTEIGSSSSSSSSSTSAIRRGPESERVLERRLKDNTSEVKRLENAIGKLEGEIRSTESVKKRYATLLPKVDDVKVKVEVKDESPEISAVPTTIDLTEDD</sequence>
<protein>
    <submittedName>
        <fullName evidence="3">Uncharacterized protein</fullName>
    </submittedName>
</protein>
<dbReference type="VEuPathDB" id="FungiDB:CC1G_14338"/>